<evidence type="ECO:0000256" key="8">
    <source>
        <dbReference type="ARBA" id="ARBA00023136"/>
    </source>
</evidence>
<evidence type="ECO:0000256" key="5">
    <source>
        <dbReference type="ARBA" id="ARBA00022475"/>
    </source>
</evidence>
<dbReference type="GO" id="GO:0003774">
    <property type="term" value="F:cytoskeletal motor activity"/>
    <property type="evidence" value="ECO:0007669"/>
    <property type="project" value="InterPro"/>
</dbReference>
<dbReference type="EMBL" id="CP162599">
    <property type="protein sequence ID" value="XDK34146.1"/>
    <property type="molecule type" value="Genomic_DNA"/>
</dbReference>
<evidence type="ECO:0000256" key="2">
    <source>
        <dbReference type="ARBA" id="ARBA00004202"/>
    </source>
</evidence>
<gene>
    <name evidence="12" type="primary">fliM</name>
    <name evidence="12" type="ORF">AB4Y30_07310</name>
</gene>
<evidence type="ECO:0000256" key="4">
    <source>
        <dbReference type="ARBA" id="ARBA00021898"/>
    </source>
</evidence>
<comment type="subcellular location">
    <subcellularLocation>
        <location evidence="1">Bacterial flagellum basal body</location>
    </subcellularLocation>
    <subcellularLocation>
        <location evidence="2">Cell membrane</location>
        <topology evidence="2">Peripheral membrane protein</topology>
    </subcellularLocation>
</comment>
<evidence type="ECO:0000256" key="10">
    <source>
        <dbReference type="NCBIfam" id="TIGR01397"/>
    </source>
</evidence>
<keyword evidence="12" id="KW-0966">Cell projection</keyword>
<dbReference type="RefSeq" id="WP_368654823.1">
    <property type="nucleotide sequence ID" value="NZ_CP162599.1"/>
</dbReference>
<dbReference type="InterPro" id="IPR036429">
    <property type="entry name" value="SpoA-like_sf"/>
</dbReference>
<sequence length="327" mass="37207">MVDEILSQNEIDALLSALTSGEMDAEELKKDEKEKVRVYDFKRALRFSKDQIRGITRIHENYSRLLTTFFSAHLRTYVNISVASVDQVPYEEFIRSIPNMTVLNVYSVEPLEGRILMEVNPNIAYSLLDRLLGGKGNSVTKVDNLTEIETMLMSQLFEKAVTNLQEAWASLEEIHPLLEDFEVNPQFLQLVSPNETVVVVSLNTEIGEESGMINICIPHIVLEPIIPKLSVHYWMQTESKKRDPEAYKNISRNVEKAKIEAKAILGDTTITINEFLHLNKNDIISLNQSLDQPLTLAVNEQPKFYVQPGEYKNKVSVQILEEIKGGN</sequence>
<keyword evidence="9" id="KW-0975">Bacterial flagellum</keyword>
<organism evidence="12">
    <name type="scientific">Ornithinibacillus sp. 4-3</name>
    <dbReference type="NCBI Taxonomy" id="3231488"/>
    <lineage>
        <taxon>Bacteria</taxon>
        <taxon>Bacillati</taxon>
        <taxon>Bacillota</taxon>
        <taxon>Bacilli</taxon>
        <taxon>Bacillales</taxon>
        <taxon>Bacillaceae</taxon>
        <taxon>Ornithinibacillus</taxon>
    </lineage>
</organism>
<keyword evidence="6" id="KW-0145">Chemotaxis</keyword>
<keyword evidence="12" id="KW-0282">Flagellum</keyword>
<dbReference type="Gene3D" id="2.30.330.10">
    <property type="entry name" value="SpoA-like"/>
    <property type="match status" value="1"/>
</dbReference>
<dbReference type="PRINTS" id="PR00955">
    <property type="entry name" value="FLGMOTORFLIM"/>
</dbReference>
<dbReference type="GO" id="GO:0071978">
    <property type="term" value="P:bacterial-type flagellum-dependent swarming motility"/>
    <property type="evidence" value="ECO:0007669"/>
    <property type="project" value="TreeGrafter"/>
</dbReference>
<dbReference type="PANTHER" id="PTHR30034:SF6">
    <property type="entry name" value="YOP PROTEINS TRANSLOCATION PROTEIN Q"/>
    <property type="match status" value="1"/>
</dbReference>
<dbReference type="SUPFAM" id="SSF103039">
    <property type="entry name" value="CheC-like"/>
    <property type="match status" value="1"/>
</dbReference>
<evidence type="ECO:0000259" key="11">
    <source>
        <dbReference type="Pfam" id="PF01052"/>
    </source>
</evidence>
<evidence type="ECO:0000256" key="9">
    <source>
        <dbReference type="ARBA" id="ARBA00023143"/>
    </source>
</evidence>
<dbReference type="GO" id="GO:0005886">
    <property type="term" value="C:plasma membrane"/>
    <property type="evidence" value="ECO:0007669"/>
    <property type="project" value="UniProtKB-SubCell"/>
</dbReference>
<evidence type="ECO:0000313" key="12">
    <source>
        <dbReference type="EMBL" id="XDK34146.1"/>
    </source>
</evidence>
<dbReference type="Pfam" id="PF02154">
    <property type="entry name" value="FliM"/>
    <property type="match status" value="1"/>
</dbReference>
<evidence type="ECO:0000256" key="1">
    <source>
        <dbReference type="ARBA" id="ARBA00004117"/>
    </source>
</evidence>
<protein>
    <recommendedName>
        <fullName evidence="4 10">Flagellar motor switch protein FliM</fullName>
    </recommendedName>
</protein>
<dbReference type="SUPFAM" id="SSF101801">
    <property type="entry name" value="Surface presentation of antigens (SPOA)"/>
    <property type="match status" value="1"/>
</dbReference>
<dbReference type="GO" id="GO:0009425">
    <property type="term" value="C:bacterial-type flagellum basal body"/>
    <property type="evidence" value="ECO:0007669"/>
    <property type="project" value="UniProtKB-SubCell"/>
</dbReference>
<reference evidence="12" key="1">
    <citation type="submission" date="2024-07" db="EMBL/GenBank/DDBJ databases">
        <title>Halotolerant mesophilic bacterium Ornithinibacillus sp. 4-3, sp. nov., isolated from soil.</title>
        <authorList>
            <person name="Sidarenka A.V."/>
            <person name="Guliayeva D.E."/>
            <person name="Leanovich S.I."/>
            <person name="Hileuskaya K.S."/>
            <person name="Akhremchuk A.E."/>
            <person name="Sikolenko M.A."/>
            <person name="Valentovich L.N."/>
        </authorList>
    </citation>
    <scope>NUCLEOTIDE SEQUENCE</scope>
    <source>
        <strain evidence="12">4-3</strain>
    </source>
</reference>
<dbReference type="AlphaFoldDB" id="A0AB39HW00"/>
<evidence type="ECO:0000256" key="3">
    <source>
        <dbReference type="ARBA" id="ARBA00011049"/>
    </source>
</evidence>
<feature type="domain" description="Flagellar motor switch protein FliN-like C-terminal" evidence="11">
    <location>
        <begin position="253"/>
        <end position="323"/>
    </location>
</feature>
<keyword evidence="5" id="KW-1003">Cell membrane</keyword>
<dbReference type="InterPro" id="IPR001543">
    <property type="entry name" value="FliN-like_C"/>
</dbReference>
<accession>A0AB39HW00</accession>
<dbReference type="PANTHER" id="PTHR30034">
    <property type="entry name" value="FLAGELLAR MOTOR SWITCH PROTEIN FLIM"/>
    <property type="match status" value="1"/>
</dbReference>
<dbReference type="PIRSF" id="PIRSF002888">
    <property type="entry name" value="FliM"/>
    <property type="match status" value="1"/>
</dbReference>
<dbReference type="Gene3D" id="3.40.1550.10">
    <property type="entry name" value="CheC-like"/>
    <property type="match status" value="1"/>
</dbReference>
<comment type="similarity">
    <text evidence="3">Belongs to the FliM family.</text>
</comment>
<proteinExistence type="inferred from homology"/>
<dbReference type="GO" id="GO:0050918">
    <property type="term" value="P:positive chemotaxis"/>
    <property type="evidence" value="ECO:0007669"/>
    <property type="project" value="TreeGrafter"/>
</dbReference>
<dbReference type="CDD" id="cd17908">
    <property type="entry name" value="FliM"/>
    <property type="match status" value="1"/>
</dbReference>
<dbReference type="InterPro" id="IPR001689">
    <property type="entry name" value="Flag_FliM"/>
</dbReference>
<dbReference type="InterPro" id="IPR028976">
    <property type="entry name" value="CheC-like_sf"/>
</dbReference>
<keyword evidence="7" id="KW-0283">Flagellar rotation</keyword>
<keyword evidence="12" id="KW-0969">Cilium</keyword>
<dbReference type="Pfam" id="PF01052">
    <property type="entry name" value="FliMN_C"/>
    <property type="match status" value="1"/>
</dbReference>
<evidence type="ECO:0000256" key="6">
    <source>
        <dbReference type="ARBA" id="ARBA00022500"/>
    </source>
</evidence>
<keyword evidence="8" id="KW-0472">Membrane</keyword>
<evidence type="ECO:0000256" key="7">
    <source>
        <dbReference type="ARBA" id="ARBA00022779"/>
    </source>
</evidence>
<name>A0AB39HW00_9BACI</name>
<dbReference type="NCBIfam" id="TIGR01397">
    <property type="entry name" value="fliM_switch"/>
    <property type="match status" value="1"/>
</dbReference>